<dbReference type="PANTHER" id="PTHR23502:SF45">
    <property type="entry name" value="MAJOR FACILITATOR SUPERFAMILY (MFS) PROFILE DOMAIN-CONTAINING PROTEIN"/>
    <property type="match status" value="1"/>
</dbReference>
<evidence type="ECO:0000256" key="1">
    <source>
        <dbReference type="ARBA" id="ARBA00004141"/>
    </source>
</evidence>
<feature type="compositionally biased region" description="Basic and acidic residues" evidence="5">
    <location>
        <begin position="585"/>
        <end position="607"/>
    </location>
</feature>
<name>A0A0P0J2N6_9SACH</name>
<feature type="transmembrane region" description="Helical" evidence="6">
    <location>
        <begin position="402"/>
        <end position="421"/>
    </location>
</feature>
<dbReference type="Pfam" id="PF07690">
    <property type="entry name" value="MFS_1"/>
    <property type="match status" value="1"/>
</dbReference>
<feature type="transmembrane region" description="Helical" evidence="6">
    <location>
        <begin position="427"/>
        <end position="447"/>
    </location>
</feature>
<organism evidence="7">
    <name type="scientific">Zygosaccharomyces kombuchaensis</name>
    <dbReference type="NCBI Taxonomy" id="166050"/>
    <lineage>
        <taxon>Eukaryota</taxon>
        <taxon>Fungi</taxon>
        <taxon>Dikarya</taxon>
        <taxon>Ascomycota</taxon>
        <taxon>Saccharomycotina</taxon>
        <taxon>Saccharomycetes</taxon>
        <taxon>Saccharomycetales</taxon>
        <taxon>Saccharomycetaceae</taxon>
        <taxon>Zygosaccharomyces</taxon>
    </lineage>
</organism>
<evidence type="ECO:0000256" key="4">
    <source>
        <dbReference type="ARBA" id="ARBA00023136"/>
    </source>
</evidence>
<accession>A0A0P0J2N6</accession>
<dbReference type="EMBL" id="KT728681">
    <property type="protein sequence ID" value="ALK02045.1"/>
    <property type="molecule type" value="Genomic_DNA"/>
</dbReference>
<dbReference type="GO" id="GO:0022857">
    <property type="term" value="F:transmembrane transporter activity"/>
    <property type="evidence" value="ECO:0007669"/>
    <property type="project" value="InterPro"/>
</dbReference>
<feature type="transmembrane region" description="Helical" evidence="6">
    <location>
        <begin position="495"/>
        <end position="515"/>
    </location>
</feature>
<dbReference type="FunFam" id="1.20.1250.20:FF:000082">
    <property type="entry name" value="MFS multidrug transporter, putative"/>
    <property type="match status" value="1"/>
</dbReference>
<reference evidence="7" key="1">
    <citation type="journal article" date="2015" name="Mol. Biol. Evol.">
        <title>Stepwise functional evolution in a fungal sugar transporter family.</title>
        <authorList>
            <person name="Goncalves C."/>
            <person name="Coelho M.A."/>
            <person name="Salema-Oom M."/>
            <person name="Goncalves P."/>
        </authorList>
    </citation>
    <scope>NUCLEOTIDE SEQUENCE</scope>
    <source>
        <strain evidence="7">CBS 8849</strain>
    </source>
</reference>
<dbReference type="PANTHER" id="PTHR23502">
    <property type="entry name" value="MAJOR FACILITATOR SUPERFAMILY"/>
    <property type="match status" value="1"/>
</dbReference>
<gene>
    <name evidence="7" type="primary">FFZ1</name>
</gene>
<sequence length="622" mass="68754">MVKIDASADLDWTNLPPQQRLGTIIGGKYLEEAHFDESSAMFTERPLTKVECDIPLTYTESVEKDGKEWVMLTFAPADQEDPFNWPLKRKWFFTSLLCAMTLFIGCATTVYSSTIGRMTAHFNRVTEIGQLGLFTFNQTCALAPLFLAPFCELVGRQVVYVGAYLCFCLCFIGLALGQNIATILVLRTLLGLFGCVGTILVGGTFDDMFIPEQRAIPMSLFSYIAILGTVGAPIYAGFVDENVGWRWTEGIQGLANLPLLVVICLFFKETRGGVTLQKRAKLLRKDTGDDRWVSKEELEAPGLKDALYNSSVKAIQMLATEPVVFFFGLWIAFAWFITFLFLSVISITFSDGKHWAEGIAGLPYIGLVIGCSLGFAANFLQIRKYTNLRAKSNGPLPPENRLYGAMCGALFLPVGLFIYSFTQYPELHWMGPMVGLVCICFGIFFIFESCYSYTSDCYGQSASSAIAGQGFMRNTLGAVSPLFAGQFFRNVHSQYAGLICAVVATALTFLPYILYKFGPVIRAKSKRAIVYPAENGEIEEQPEDGEGDQTPPDYSDKESSTPSEKGRGADDEEAHVENANNTTNYDEKNKHGAAELHSSSDENSHTEDEVEDALQIEHADNN</sequence>
<feature type="transmembrane region" description="Helical" evidence="6">
    <location>
        <begin position="183"/>
        <end position="203"/>
    </location>
</feature>
<dbReference type="AlphaFoldDB" id="A0A0P0J2N6"/>
<protein>
    <submittedName>
        <fullName evidence="7">Fructose facilitator</fullName>
    </submittedName>
</protein>
<feature type="region of interest" description="Disordered" evidence="5">
    <location>
        <begin position="534"/>
        <end position="622"/>
    </location>
</feature>
<proteinExistence type="predicted"/>
<evidence type="ECO:0000256" key="3">
    <source>
        <dbReference type="ARBA" id="ARBA00022989"/>
    </source>
</evidence>
<evidence type="ECO:0000256" key="6">
    <source>
        <dbReference type="SAM" id="Phobius"/>
    </source>
</evidence>
<evidence type="ECO:0000256" key="2">
    <source>
        <dbReference type="ARBA" id="ARBA00022692"/>
    </source>
</evidence>
<dbReference type="Gene3D" id="1.20.1250.20">
    <property type="entry name" value="MFS general substrate transporter like domains"/>
    <property type="match status" value="1"/>
</dbReference>
<feature type="transmembrane region" description="Helical" evidence="6">
    <location>
        <begin position="158"/>
        <end position="177"/>
    </location>
</feature>
<dbReference type="InterPro" id="IPR011701">
    <property type="entry name" value="MFS"/>
</dbReference>
<feature type="transmembrane region" description="Helical" evidence="6">
    <location>
        <begin position="361"/>
        <end position="381"/>
    </location>
</feature>
<dbReference type="SUPFAM" id="SSF103473">
    <property type="entry name" value="MFS general substrate transporter"/>
    <property type="match status" value="1"/>
</dbReference>
<keyword evidence="4 6" id="KW-0472">Membrane</keyword>
<comment type="subcellular location">
    <subcellularLocation>
        <location evidence="1">Membrane</location>
        <topology evidence="1">Multi-pass membrane protein</topology>
    </subcellularLocation>
</comment>
<keyword evidence="2 6" id="KW-0812">Transmembrane</keyword>
<feature type="transmembrane region" description="Helical" evidence="6">
    <location>
        <begin position="131"/>
        <end position="151"/>
    </location>
</feature>
<feature type="transmembrane region" description="Helical" evidence="6">
    <location>
        <begin position="91"/>
        <end position="111"/>
    </location>
</feature>
<feature type="compositionally biased region" description="Acidic residues" evidence="5">
    <location>
        <begin position="536"/>
        <end position="547"/>
    </location>
</feature>
<feature type="transmembrane region" description="Helical" evidence="6">
    <location>
        <begin position="215"/>
        <end position="238"/>
    </location>
</feature>
<evidence type="ECO:0000313" key="7">
    <source>
        <dbReference type="EMBL" id="ALK02045.1"/>
    </source>
</evidence>
<dbReference type="GO" id="GO:0005886">
    <property type="term" value="C:plasma membrane"/>
    <property type="evidence" value="ECO:0007669"/>
    <property type="project" value="TreeGrafter"/>
</dbReference>
<dbReference type="InterPro" id="IPR036259">
    <property type="entry name" value="MFS_trans_sf"/>
</dbReference>
<dbReference type="CDD" id="cd17323">
    <property type="entry name" value="MFS_Tpo1_MDR_like"/>
    <property type="match status" value="1"/>
</dbReference>
<keyword evidence="3 6" id="KW-1133">Transmembrane helix</keyword>
<evidence type="ECO:0000256" key="5">
    <source>
        <dbReference type="SAM" id="MobiDB-lite"/>
    </source>
</evidence>
<feature type="transmembrane region" description="Helical" evidence="6">
    <location>
        <begin position="323"/>
        <end position="349"/>
    </location>
</feature>
<feature type="compositionally biased region" description="Basic and acidic residues" evidence="5">
    <location>
        <begin position="554"/>
        <end position="569"/>
    </location>
</feature>